<evidence type="ECO:0000313" key="3">
    <source>
        <dbReference type="Proteomes" id="UP000184346"/>
    </source>
</evidence>
<dbReference type="Proteomes" id="UP000184346">
    <property type="component" value="Unassembled WGS sequence"/>
</dbReference>
<dbReference type="InterPro" id="IPR036779">
    <property type="entry name" value="LysM_dom_sf"/>
</dbReference>
<dbReference type="AlphaFoldDB" id="A0A1M4TB45"/>
<dbReference type="CDD" id="cd00118">
    <property type="entry name" value="LysM"/>
    <property type="match status" value="1"/>
</dbReference>
<sequence>MEKMMDGAKWPRRLVGWSMGVLCTALLTPAMAFQNDLRSDAPDRYEVVKGDTLWDISGHFLDNPWQWPELWEVNTQIANPHLIYPGDIIYLYYRDGQPYLGVERDRDSVVRLSPRVRRLDPREAIPPLPWDIVRNFLDGNRVVAPGEVAGVPYVVAGDDQRIISGAGDRLYVRGEVPLGQRLGLYRPGQRYSDPDTGEFLGLEMETLGEARFLRQEGGITLLEVTSSRQEIRPGDKVLPLESLPVTPQFQPRMAPATSQGQILSVPGGVRFIGRLDVVALDLGRRDGVEPGHVLAAEQLGEIVTDPVTGETLRLPGEEAGLLMVFHTYERVSYALVMQASRSLAVGDRVHAPQETAMMAGLGQRQAP</sequence>
<dbReference type="SUPFAM" id="SSF54106">
    <property type="entry name" value="LysM domain"/>
    <property type="match status" value="1"/>
</dbReference>
<dbReference type="EMBL" id="FQUJ01000002">
    <property type="protein sequence ID" value="SHE41742.1"/>
    <property type="molecule type" value="Genomic_DNA"/>
</dbReference>
<proteinExistence type="predicted"/>
<feature type="domain" description="LysM" evidence="1">
    <location>
        <begin position="43"/>
        <end position="91"/>
    </location>
</feature>
<dbReference type="Gene3D" id="3.10.350.10">
    <property type="entry name" value="LysM domain"/>
    <property type="match status" value="1"/>
</dbReference>
<dbReference type="PROSITE" id="PS51782">
    <property type="entry name" value="LYSM"/>
    <property type="match status" value="1"/>
</dbReference>
<accession>A0A1M4TB45</accession>
<name>A0A1M4TB45_9GAMM</name>
<gene>
    <name evidence="2" type="ORF">SAMN02745148_00398</name>
</gene>
<dbReference type="RefSeq" id="WP_245791830.1">
    <property type="nucleotide sequence ID" value="NZ_FQUJ01000002.1"/>
</dbReference>
<evidence type="ECO:0000259" key="1">
    <source>
        <dbReference type="PROSITE" id="PS51782"/>
    </source>
</evidence>
<keyword evidence="3" id="KW-1185">Reference proteome</keyword>
<dbReference type="PANTHER" id="PTHR34700:SF4">
    <property type="entry name" value="PHAGE-LIKE ELEMENT PBSX PROTEIN XKDP"/>
    <property type="match status" value="1"/>
</dbReference>
<organism evidence="2 3">
    <name type="scientific">Modicisalibacter ilicicola DSM 19980</name>
    <dbReference type="NCBI Taxonomy" id="1121942"/>
    <lineage>
        <taxon>Bacteria</taxon>
        <taxon>Pseudomonadati</taxon>
        <taxon>Pseudomonadota</taxon>
        <taxon>Gammaproteobacteria</taxon>
        <taxon>Oceanospirillales</taxon>
        <taxon>Halomonadaceae</taxon>
        <taxon>Modicisalibacter</taxon>
    </lineage>
</organism>
<dbReference type="PANTHER" id="PTHR34700">
    <property type="entry name" value="POTASSIUM BINDING PROTEIN KBP"/>
    <property type="match status" value="1"/>
</dbReference>
<dbReference type="STRING" id="1121942.SAMN02745148_00398"/>
<dbReference type="InterPro" id="IPR052196">
    <property type="entry name" value="Bact_Kbp"/>
</dbReference>
<protein>
    <submittedName>
        <fullName evidence="2">LysM domain-containing protein</fullName>
    </submittedName>
</protein>
<evidence type="ECO:0000313" key="2">
    <source>
        <dbReference type="EMBL" id="SHE41742.1"/>
    </source>
</evidence>
<dbReference type="InterPro" id="IPR018392">
    <property type="entry name" value="LysM"/>
</dbReference>
<dbReference type="Pfam" id="PF01476">
    <property type="entry name" value="LysM"/>
    <property type="match status" value="1"/>
</dbReference>
<reference evidence="2 3" key="1">
    <citation type="submission" date="2016-11" db="EMBL/GenBank/DDBJ databases">
        <authorList>
            <person name="Jaros S."/>
            <person name="Januszkiewicz K."/>
            <person name="Wedrychowicz H."/>
        </authorList>
    </citation>
    <scope>NUCLEOTIDE SEQUENCE [LARGE SCALE GENOMIC DNA]</scope>
    <source>
        <strain evidence="2 3">DSM 19980</strain>
    </source>
</reference>